<dbReference type="GO" id="GO:0046983">
    <property type="term" value="F:protein dimerization activity"/>
    <property type="evidence" value="ECO:0007669"/>
    <property type="project" value="InterPro"/>
</dbReference>
<protein>
    <recommendedName>
        <fullName evidence="2">BHLH domain-containing protein</fullName>
    </recommendedName>
</protein>
<dbReference type="Proteomes" id="UP001300502">
    <property type="component" value="Unassembled WGS sequence"/>
</dbReference>
<evidence type="ECO:0000313" key="3">
    <source>
        <dbReference type="EMBL" id="KAK4525322.1"/>
    </source>
</evidence>
<dbReference type="EMBL" id="JANCYU010000029">
    <property type="protein sequence ID" value="KAK4525322.1"/>
    <property type="molecule type" value="Genomic_DNA"/>
</dbReference>
<comment type="caution">
    <text evidence="3">The sequence shown here is derived from an EMBL/GenBank/DDBJ whole genome shotgun (WGS) entry which is preliminary data.</text>
</comment>
<feature type="region of interest" description="Disordered" evidence="1">
    <location>
        <begin position="1"/>
        <end position="37"/>
    </location>
</feature>
<feature type="compositionally biased region" description="Polar residues" evidence="1">
    <location>
        <begin position="21"/>
        <end position="31"/>
    </location>
</feature>
<dbReference type="InterPro" id="IPR036638">
    <property type="entry name" value="HLH_DNA-bd_sf"/>
</dbReference>
<dbReference type="Gene3D" id="4.10.280.10">
    <property type="entry name" value="Helix-loop-helix DNA-binding domain"/>
    <property type="match status" value="1"/>
</dbReference>
<name>A0AAV9ID70_9RHOD</name>
<reference evidence="3 4" key="1">
    <citation type="submission" date="2022-07" db="EMBL/GenBank/DDBJ databases">
        <title>Genome-wide signatures of adaptation to extreme environments.</title>
        <authorList>
            <person name="Cho C.H."/>
            <person name="Yoon H.S."/>
        </authorList>
    </citation>
    <scope>NUCLEOTIDE SEQUENCE [LARGE SCALE GENOMIC DNA]</scope>
    <source>
        <strain evidence="3 4">108.79 E11</strain>
    </source>
</reference>
<evidence type="ECO:0000313" key="4">
    <source>
        <dbReference type="Proteomes" id="UP001300502"/>
    </source>
</evidence>
<dbReference type="InterPro" id="IPR011598">
    <property type="entry name" value="bHLH_dom"/>
</dbReference>
<dbReference type="Pfam" id="PF00010">
    <property type="entry name" value="HLH"/>
    <property type="match status" value="1"/>
</dbReference>
<dbReference type="AlphaFoldDB" id="A0AAV9ID70"/>
<evidence type="ECO:0000259" key="2">
    <source>
        <dbReference type="PROSITE" id="PS50888"/>
    </source>
</evidence>
<feature type="compositionally biased region" description="Basic and acidic residues" evidence="1">
    <location>
        <begin position="74"/>
        <end position="90"/>
    </location>
</feature>
<evidence type="ECO:0000256" key="1">
    <source>
        <dbReference type="SAM" id="MobiDB-lite"/>
    </source>
</evidence>
<accession>A0AAV9ID70</accession>
<keyword evidence="4" id="KW-1185">Reference proteome</keyword>
<dbReference type="SUPFAM" id="SSF47459">
    <property type="entry name" value="HLH, helix-loop-helix DNA-binding domain"/>
    <property type="match status" value="1"/>
</dbReference>
<feature type="region of interest" description="Disordered" evidence="1">
    <location>
        <begin position="56"/>
        <end position="136"/>
    </location>
</feature>
<gene>
    <name evidence="3" type="ORF">GAYE_SCF09G3230</name>
</gene>
<feature type="domain" description="BHLH" evidence="2">
    <location>
        <begin position="129"/>
        <end position="182"/>
    </location>
</feature>
<feature type="compositionally biased region" description="Polar residues" evidence="1">
    <location>
        <begin position="104"/>
        <end position="115"/>
    </location>
</feature>
<sequence length="402" mass="45069">MQPYESDQAYPAEVEPKENDTVLSNQAAETESSPEKYRRLICQQVEFSPEVRSVARVDEAEAEQQGPKSSKQIKAPEKENSEASSKDMKFTVRPLSSAIREEVTVSNSQEDQSSEFPEKTSAVQGRKSLQRENHNAHTQRCREKINQMFQRLNAALPPRADGSHPRKKAEILIRALEIIKELQMENMSLRRTIQSLSRTQMGYSGQTGIVSFPVAEQLPLQMVGSEFSDLRTNMIPSTYNIHQQHHQVGNFGTLGAPSISLPFLRQNTVPYQENEDIRFAIPPASKTPKLPPINANIDFGRFGVSQIESGSPWSFPEFDKIHQLDRRNNQVPSKNQFFSDNPYVPGSMNMALLSSMAVPASQKLSVTSSQEYEQDSAGVVPKTTDSAGSILFSRKDTEHKDI</sequence>
<organism evidence="3 4">
    <name type="scientific">Galdieria yellowstonensis</name>
    <dbReference type="NCBI Taxonomy" id="3028027"/>
    <lineage>
        <taxon>Eukaryota</taxon>
        <taxon>Rhodophyta</taxon>
        <taxon>Bangiophyceae</taxon>
        <taxon>Galdieriales</taxon>
        <taxon>Galdieriaceae</taxon>
        <taxon>Galdieria</taxon>
    </lineage>
</organism>
<dbReference type="PROSITE" id="PS50888">
    <property type="entry name" value="BHLH"/>
    <property type="match status" value="1"/>
</dbReference>
<proteinExistence type="predicted"/>